<keyword evidence="1" id="KW-0472">Membrane</keyword>
<evidence type="ECO:0000313" key="3">
    <source>
        <dbReference type="Proteomes" id="UP000478008"/>
    </source>
</evidence>
<feature type="transmembrane region" description="Helical" evidence="1">
    <location>
        <begin position="58"/>
        <end position="80"/>
    </location>
</feature>
<dbReference type="EMBL" id="CABFWN010000002">
    <property type="protein sequence ID" value="VUG17305.1"/>
    <property type="molecule type" value="Genomic_DNA"/>
</dbReference>
<dbReference type="Proteomes" id="UP000478008">
    <property type="component" value="Unassembled WGS sequence"/>
</dbReference>
<proteinExistence type="predicted"/>
<keyword evidence="1" id="KW-0812">Transmembrane</keyword>
<protein>
    <submittedName>
        <fullName evidence="2">DEBR0S2_03708g1_1</fullName>
    </submittedName>
</protein>
<feature type="transmembrane region" description="Helical" evidence="1">
    <location>
        <begin position="20"/>
        <end position="38"/>
    </location>
</feature>
<dbReference type="AlphaFoldDB" id="A0A7D9H352"/>
<name>A0A7D9H352_DEKBR</name>
<accession>A0A7D9H352</accession>
<keyword evidence="3" id="KW-1185">Reference proteome</keyword>
<organism evidence="2 3">
    <name type="scientific">Dekkera bruxellensis</name>
    <name type="common">Brettanomyces custersii</name>
    <dbReference type="NCBI Taxonomy" id="5007"/>
    <lineage>
        <taxon>Eukaryota</taxon>
        <taxon>Fungi</taxon>
        <taxon>Dikarya</taxon>
        <taxon>Ascomycota</taxon>
        <taxon>Saccharomycotina</taxon>
        <taxon>Pichiomycetes</taxon>
        <taxon>Pichiales</taxon>
        <taxon>Pichiaceae</taxon>
        <taxon>Brettanomyces</taxon>
    </lineage>
</organism>
<reference evidence="2 3" key="1">
    <citation type="submission" date="2019-07" db="EMBL/GenBank/DDBJ databases">
        <authorList>
            <person name="Friedrich A."/>
            <person name="Schacherer J."/>
        </authorList>
    </citation>
    <scope>NUCLEOTIDE SEQUENCE [LARGE SCALE GENOMIC DNA]</scope>
</reference>
<evidence type="ECO:0000256" key="1">
    <source>
        <dbReference type="SAM" id="Phobius"/>
    </source>
</evidence>
<sequence length="83" mass="9326">MKANLALNNIYSTIVRPLTFFATTASLVITLVGFFRYILNLNLLLNDKQFSPFTVSAFVVIAICAVICILVLYISIRFYILST</sequence>
<evidence type="ECO:0000313" key="2">
    <source>
        <dbReference type="EMBL" id="VUG17305.1"/>
    </source>
</evidence>
<gene>
    <name evidence="2" type="ORF">DEBR0S2_03708G</name>
</gene>
<keyword evidence="1" id="KW-1133">Transmembrane helix</keyword>